<evidence type="ECO:0000313" key="4">
    <source>
        <dbReference type="EMBL" id="RCX32900.1"/>
    </source>
</evidence>
<dbReference type="Pfam" id="PF17782">
    <property type="entry name" value="WHD_DprA"/>
    <property type="match status" value="1"/>
</dbReference>
<dbReference type="InterPro" id="IPR003488">
    <property type="entry name" value="DprA"/>
</dbReference>
<comment type="caution">
    <text evidence="4">The sequence shown here is derived from an EMBL/GenBank/DDBJ whole genome shotgun (WGS) entry which is preliminary data.</text>
</comment>
<evidence type="ECO:0000259" key="3">
    <source>
        <dbReference type="Pfam" id="PF17782"/>
    </source>
</evidence>
<reference evidence="4 5" key="1">
    <citation type="submission" date="2018-07" db="EMBL/GenBank/DDBJ databases">
        <title>Genomic Encyclopedia of Type Strains, Phase IV (KMG-IV): sequencing the most valuable type-strain genomes for metagenomic binning, comparative biology and taxonomic classification.</title>
        <authorList>
            <person name="Goeker M."/>
        </authorList>
    </citation>
    <scope>NUCLEOTIDE SEQUENCE [LARGE SCALE GENOMIC DNA]</scope>
    <source>
        <strain evidence="4 5">DSM 26407</strain>
    </source>
</reference>
<dbReference type="Pfam" id="PF02481">
    <property type="entry name" value="DNA_processg_A"/>
    <property type="match status" value="1"/>
</dbReference>
<dbReference type="PANTHER" id="PTHR43022">
    <property type="entry name" value="PROTEIN SMF"/>
    <property type="match status" value="1"/>
</dbReference>
<dbReference type="Gene3D" id="3.40.50.450">
    <property type="match status" value="1"/>
</dbReference>
<accession>A0A369CFS0</accession>
<dbReference type="Gene3D" id="1.10.10.10">
    <property type="entry name" value="Winged helix-like DNA-binding domain superfamily/Winged helix DNA-binding domain"/>
    <property type="match status" value="1"/>
</dbReference>
<comment type="similarity">
    <text evidence="1">Belongs to the DprA/Smf family.</text>
</comment>
<organism evidence="4 5">
    <name type="scientific">Thioalbus denitrificans</name>
    <dbReference type="NCBI Taxonomy" id="547122"/>
    <lineage>
        <taxon>Bacteria</taxon>
        <taxon>Pseudomonadati</taxon>
        <taxon>Pseudomonadota</taxon>
        <taxon>Gammaproteobacteria</taxon>
        <taxon>Chromatiales</taxon>
        <taxon>Ectothiorhodospiraceae</taxon>
        <taxon>Thioalbus</taxon>
    </lineage>
</organism>
<dbReference type="InterPro" id="IPR036388">
    <property type="entry name" value="WH-like_DNA-bd_sf"/>
</dbReference>
<dbReference type="RefSeq" id="WP_114277798.1">
    <property type="nucleotide sequence ID" value="NZ_QPJY01000001.1"/>
</dbReference>
<evidence type="ECO:0000259" key="2">
    <source>
        <dbReference type="Pfam" id="PF02481"/>
    </source>
</evidence>
<keyword evidence="5" id="KW-1185">Reference proteome</keyword>
<dbReference type="GO" id="GO:0009294">
    <property type="term" value="P:DNA-mediated transformation"/>
    <property type="evidence" value="ECO:0007669"/>
    <property type="project" value="InterPro"/>
</dbReference>
<dbReference type="Pfam" id="PF21102">
    <property type="entry name" value="DprA_N"/>
    <property type="match status" value="1"/>
</dbReference>
<dbReference type="EMBL" id="QPJY01000001">
    <property type="protein sequence ID" value="RCX32900.1"/>
    <property type="molecule type" value="Genomic_DNA"/>
</dbReference>
<proteinExistence type="inferred from homology"/>
<evidence type="ECO:0000256" key="1">
    <source>
        <dbReference type="ARBA" id="ARBA00006525"/>
    </source>
</evidence>
<dbReference type="PANTHER" id="PTHR43022:SF1">
    <property type="entry name" value="PROTEIN SMF"/>
    <property type="match status" value="1"/>
</dbReference>
<dbReference type="NCBIfam" id="TIGR00732">
    <property type="entry name" value="dprA"/>
    <property type="match status" value="1"/>
</dbReference>
<dbReference type="AlphaFoldDB" id="A0A369CFS0"/>
<gene>
    <name evidence="4" type="ORF">DFQ59_101198</name>
</gene>
<dbReference type="Proteomes" id="UP000252707">
    <property type="component" value="Unassembled WGS sequence"/>
</dbReference>
<feature type="domain" description="Smf/DprA SLOG" evidence="2">
    <location>
        <begin position="84"/>
        <end position="293"/>
    </location>
</feature>
<dbReference type="OrthoDB" id="9785707at2"/>
<dbReference type="SUPFAM" id="SSF102405">
    <property type="entry name" value="MCP/YpsA-like"/>
    <property type="match status" value="1"/>
</dbReference>
<feature type="domain" description="DprA winged helix" evidence="3">
    <location>
        <begin position="310"/>
        <end position="369"/>
    </location>
</feature>
<dbReference type="InterPro" id="IPR041614">
    <property type="entry name" value="DprA_WH"/>
</dbReference>
<evidence type="ECO:0000313" key="5">
    <source>
        <dbReference type="Proteomes" id="UP000252707"/>
    </source>
</evidence>
<protein>
    <submittedName>
        <fullName evidence="4">DNA protecting protein DprA</fullName>
    </submittedName>
</protein>
<dbReference type="InterPro" id="IPR057666">
    <property type="entry name" value="DrpA_SLOG"/>
</dbReference>
<sequence>MTRSPTHEPGLRAWLTLLRAPGVGPAAFRDLLARGVAPEAVSGATAATLSRLGLDAAARAWLQAPDAACIDADLDWVARPGNHALTLADPAYPELLRALPDAPPVLFVHGNPGVLAQPLLALVGSRNPTPGGRDNAAAFARHLAAGGLGIVSGLALGIDAAAHEGALAAEGLTVAVLGHGLDRVYPAAHRDLAHRIAAGGGALVSEFPPGVPPRAEHFPRRNRIISGLSLGVLVVEAAIRSGSLITARTAADQGREVFAIPGSIHNPLARGCHRLIRQGAKLVETAADILEELGSLYLAGLEGRAAADSAPVPETAGADPDYRRLLEALGHDPVSVDVVVDRSGLTPEAVSSMLLLLELQGVVESVPGGLFTRATRA</sequence>
<name>A0A369CFS0_9GAMM</name>